<keyword evidence="3 15" id="KW-0547">Nucleotide-binding</keyword>
<feature type="domain" description="Helicase C-terminal" evidence="17">
    <location>
        <begin position="450"/>
        <end position="610"/>
    </location>
</feature>
<keyword evidence="9 15" id="KW-0233">DNA recombination</keyword>
<keyword evidence="19" id="KW-1185">Reference proteome</keyword>
<dbReference type="InterPro" id="IPR012340">
    <property type="entry name" value="NA-bd_OB-fold"/>
</dbReference>
<evidence type="ECO:0000259" key="17">
    <source>
        <dbReference type="PROSITE" id="PS51194"/>
    </source>
</evidence>
<evidence type="ECO:0000256" key="11">
    <source>
        <dbReference type="ARBA" id="ARBA00023235"/>
    </source>
</evidence>
<evidence type="ECO:0000256" key="1">
    <source>
        <dbReference type="ARBA" id="ARBA00007504"/>
    </source>
</evidence>
<evidence type="ECO:0000259" key="16">
    <source>
        <dbReference type="PROSITE" id="PS51192"/>
    </source>
</evidence>
<reference evidence="19" key="1">
    <citation type="submission" date="2019-03" db="EMBL/GenBank/DDBJ databases">
        <title>Weissella sp. 26KH-42 Genome sequencing.</title>
        <authorList>
            <person name="Heo J."/>
            <person name="Kim S.-J."/>
            <person name="Kim J.-S."/>
            <person name="Hong S.-B."/>
            <person name="Kwon S.-W."/>
        </authorList>
    </citation>
    <scope>NUCLEOTIDE SEQUENCE [LARGE SCALE GENOMIC DNA]</scope>
    <source>
        <strain evidence="19">26KH-42</strain>
    </source>
</reference>
<dbReference type="InterPro" id="IPR045562">
    <property type="entry name" value="RecG_dom3_C"/>
</dbReference>
<dbReference type="GO" id="GO:0005524">
    <property type="term" value="F:ATP binding"/>
    <property type="evidence" value="ECO:0007669"/>
    <property type="project" value="UniProtKB-KW"/>
</dbReference>
<dbReference type="PANTHER" id="PTHR47964">
    <property type="entry name" value="ATP-DEPENDENT DNA HELICASE HOMOLOG RECG, CHLOROPLASTIC"/>
    <property type="match status" value="1"/>
</dbReference>
<dbReference type="InterPro" id="IPR027417">
    <property type="entry name" value="P-loop_NTPase"/>
</dbReference>
<dbReference type="GO" id="GO:0016887">
    <property type="term" value="F:ATP hydrolysis activity"/>
    <property type="evidence" value="ECO:0007669"/>
    <property type="project" value="RHEA"/>
</dbReference>
<proteinExistence type="inferred from homology"/>
<comment type="catalytic activity">
    <reaction evidence="12 15">
        <text>Couples ATP hydrolysis with the unwinding of duplex DNA by translocating in the 3'-5' direction.</text>
        <dbReference type="EC" id="5.6.2.4"/>
    </reaction>
</comment>
<dbReference type="PANTHER" id="PTHR47964:SF1">
    <property type="entry name" value="ATP-DEPENDENT DNA HELICASE HOMOLOG RECG, CHLOROPLASTIC"/>
    <property type="match status" value="1"/>
</dbReference>
<keyword evidence="7 15" id="KW-0067">ATP-binding</keyword>
<comment type="function">
    <text evidence="15">Plays a critical role in recombination and DNA repair. Helps process Holliday junction intermediates to mature products by catalyzing branch migration. Has replication fork regression activity, unwinds stalled or blocked replication forks to make a HJ that can be resolved. Has a DNA unwinding activity characteristic of a DNA helicase with 3'-5' polarity.</text>
</comment>
<evidence type="ECO:0000256" key="5">
    <source>
        <dbReference type="ARBA" id="ARBA00022801"/>
    </source>
</evidence>
<comment type="catalytic activity">
    <reaction evidence="14 15">
        <text>ATP + H2O = ADP + phosphate + H(+)</text>
        <dbReference type="Rhea" id="RHEA:13065"/>
        <dbReference type="ChEBI" id="CHEBI:15377"/>
        <dbReference type="ChEBI" id="CHEBI:15378"/>
        <dbReference type="ChEBI" id="CHEBI:30616"/>
        <dbReference type="ChEBI" id="CHEBI:43474"/>
        <dbReference type="ChEBI" id="CHEBI:456216"/>
        <dbReference type="EC" id="5.6.2.4"/>
    </reaction>
</comment>
<dbReference type="Pfam" id="PF17191">
    <property type="entry name" value="RecG_wedge"/>
    <property type="match status" value="1"/>
</dbReference>
<dbReference type="Proteomes" id="UP000292886">
    <property type="component" value="Chromosome"/>
</dbReference>
<dbReference type="InterPro" id="IPR004609">
    <property type="entry name" value="ATP-dep_DNA_helicase_RecG"/>
</dbReference>
<dbReference type="NCBIfam" id="NF008165">
    <property type="entry name" value="PRK10917.1-3"/>
    <property type="match status" value="1"/>
</dbReference>
<evidence type="ECO:0000256" key="9">
    <source>
        <dbReference type="ARBA" id="ARBA00023172"/>
    </source>
</evidence>
<dbReference type="SMART" id="SM00487">
    <property type="entry name" value="DEXDc"/>
    <property type="match status" value="1"/>
</dbReference>
<evidence type="ECO:0000256" key="7">
    <source>
        <dbReference type="ARBA" id="ARBA00022840"/>
    </source>
</evidence>
<evidence type="ECO:0000256" key="4">
    <source>
        <dbReference type="ARBA" id="ARBA00022763"/>
    </source>
</evidence>
<keyword evidence="11" id="KW-0413">Isomerase</keyword>
<accession>A0A4P6YVX7</accession>
<keyword evidence="6 15" id="KW-0347">Helicase</keyword>
<sequence>MTETKSLSDSIAVLSGVGPKREKALNNLGIFTIYDLLEYFPFRYDDLAAKIPSQTADGERVTFKGVVSSDPVLVRFGFKKARVTFNMLIEHENIKVAFFNQPWIQTQIEQGQEVGINGTYDANRQSLAAVKLIKADEDALAGIYPASKEVHAKTIHDLIEQAFGGYHQYIENLLPANLQEKYKLTDRLTMLHDMHFPETLEDAKAARRTAAFEEFFLFQMNLQLVKMADTKNHGRAIEFDNHAVQAFISTLPFELTNAQKKVVNEIAFDIKRPIHMNRLLQGDVGSGKTVVAAIIAYAAHTAGMQTAIMAPTEILAQQHAKGFGKFFEAFPDVRVELITGSTKVKARRQILDDLMNGEIDMIIGTHALIQDDIEFHNLGLAVIDEQHRFGVKQRATLREKGMNPDILAMTATPIPRTLAITAYGEMDVSIIDELPAGRKQIQTRWLKTDAFDQAVSFMKSQIDEGAQAYVVTPLIEESEALDVQNATAIYEDLALHFQPDIKVGLLHGRMKNDEKADVMAKFKANEFQVLVSTTVIEVGVDVPNATVMMILDADRFGLAQLHQLRGRVGRGDKQSYTLLLADPKTQYGKDRMDIMTKTNNGFVLAQKDLELRGQGDILGNKQSGMPDFRVGDPVADLKMLEIAQQEAIYIISDPDWESVQSNAALVQYLSNSLAKYRNLD</sequence>
<dbReference type="Gene3D" id="3.40.50.300">
    <property type="entry name" value="P-loop containing nucleotide triphosphate hydrolases"/>
    <property type="match status" value="2"/>
</dbReference>
<dbReference type="EC" id="5.6.2.4" evidence="13 15"/>
<dbReference type="NCBIfam" id="TIGR00643">
    <property type="entry name" value="recG"/>
    <property type="match status" value="1"/>
</dbReference>
<dbReference type="EMBL" id="CP037940">
    <property type="protein sequence ID" value="QBO37029.1"/>
    <property type="molecule type" value="Genomic_DNA"/>
</dbReference>
<evidence type="ECO:0000256" key="13">
    <source>
        <dbReference type="ARBA" id="ARBA00034808"/>
    </source>
</evidence>
<evidence type="ECO:0000313" key="18">
    <source>
        <dbReference type="EMBL" id="QBO37029.1"/>
    </source>
</evidence>
<dbReference type="Pfam" id="PF00271">
    <property type="entry name" value="Helicase_C"/>
    <property type="match status" value="1"/>
</dbReference>
<keyword evidence="8" id="KW-0238">DNA-binding</keyword>
<evidence type="ECO:0000256" key="15">
    <source>
        <dbReference type="RuleBase" id="RU363016"/>
    </source>
</evidence>
<dbReference type="OrthoDB" id="9804325at2"/>
<dbReference type="SUPFAM" id="SSF52540">
    <property type="entry name" value="P-loop containing nucleoside triphosphate hydrolases"/>
    <property type="match status" value="2"/>
</dbReference>
<dbReference type="CDD" id="cd18811">
    <property type="entry name" value="SF2_C_RecG"/>
    <property type="match status" value="1"/>
</dbReference>
<evidence type="ECO:0000256" key="14">
    <source>
        <dbReference type="ARBA" id="ARBA00048988"/>
    </source>
</evidence>
<organism evidence="18 19">
    <name type="scientific">Periweissella cryptocerci</name>
    <dbReference type="NCBI Taxonomy" id="2506420"/>
    <lineage>
        <taxon>Bacteria</taxon>
        <taxon>Bacillati</taxon>
        <taxon>Bacillota</taxon>
        <taxon>Bacilli</taxon>
        <taxon>Lactobacillales</taxon>
        <taxon>Lactobacillaceae</taxon>
        <taxon>Periweissella</taxon>
    </lineage>
</organism>
<dbReference type="GO" id="GO:0006281">
    <property type="term" value="P:DNA repair"/>
    <property type="evidence" value="ECO:0007669"/>
    <property type="project" value="UniProtKB-UniRule"/>
</dbReference>
<evidence type="ECO:0000256" key="2">
    <source>
        <dbReference type="ARBA" id="ARBA00017846"/>
    </source>
</evidence>
<dbReference type="CDD" id="cd17992">
    <property type="entry name" value="DEXHc_RecG"/>
    <property type="match status" value="1"/>
</dbReference>
<dbReference type="InterPro" id="IPR047112">
    <property type="entry name" value="RecG/Mfd"/>
</dbReference>
<dbReference type="InterPro" id="IPR033454">
    <property type="entry name" value="RecG_wedge"/>
</dbReference>
<dbReference type="KEGG" id="wei:EQG49_11490"/>
<dbReference type="Pfam" id="PF00270">
    <property type="entry name" value="DEAD"/>
    <property type="match status" value="1"/>
</dbReference>
<dbReference type="InterPro" id="IPR014001">
    <property type="entry name" value="Helicase_ATP-bd"/>
</dbReference>
<dbReference type="Gene3D" id="2.40.50.140">
    <property type="entry name" value="Nucleic acid-binding proteins"/>
    <property type="match status" value="1"/>
</dbReference>
<dbReference type="GO" id="GO:0006310">
    <property type="term" value="P:DNA recombination"/>
    <property type="evidence" value="ECO:0007669"/>
    <property type="project" value="UniProtKB-UniRule"/>
</dbReference>
<keyword evidence="5 15" id="KW-0378">Hydrolase</keyword>
<evidence type="ECO:0000256" key="10">
    <source>
        <dbReference type="ARBA" id="ARBA00023204"/>
    </source>
</evidence>
<dbReference type="InterPro" id="IPR001650">
    <property type="entry name" value="Helicase_C-like"/>
</dbReference>
<evidence type="ECO:0000256" key="12">
    <source>
        <dbReference type="ARBA" id="ARBA00034617"/>
    </source>
</evidence>
<evidence type="ECO:0000256" key="8">
    <source>
        <dbReference type="ARBA" id="ARBA00023125"/>
    </source>
</evidence>
<keyword evidence="4 15" id="KW-0227">DNA damage</keyword>
<dbReference type="PROSITE" id="PS51192">
    <property type="entry name" value="HELICASE_ATP_BIND_1"/>
    <property type="match status" value="1"/>
</dbReference>
<dbReference type="PROSITE" id="PS51194">
    <property type="entry name" value="HELICASE_CTER"/>
    <property type="match status" value="1"/>
</dbReference>
<dbReference type="Pfam" id="PF19833">
    <property type="entry name" value="RecG_dom3_C"/>
    <property type="match status" value="1"/>
</dbReference>
<evidence type="ECO:0000313" key="19">
    <source>
        <dbReference type="Proteomes" id="UP000292886"/>
    </source>
</evidence>
<dbReference type="InterPro" id="IPR011545">
    <property type="entry name" value="DEAD/DEAH_box_helicase_dom"/>
</dbReference>
<evidence type="ECO:0000256" key="3">
    <source>
        <dbReference type="ARBA" id="ARBA00022741"/>
    </source>
</evidence>
<dbReference type="GO" id="GO:0003677">
    <property type="term" value="F:DNA binding"/>
    <property type="evidence" value="ECO:0007669"/>
    <property type="project" value="UniProtKB-KW"/>
</dbReference>
<protein>
    <recommendedName>
        <fullName evidence="2 15">ATP-dependent DNA helicase RecG</fullName>
        <ecNumber evidence="13 15">5.6.2.4</ecNumber>
    </recommendedName>
</protein>
<evidence type="ECO:0000256" key="6">
    <source>
        <dbReference type="ARBA" id="ARBA00022806"/>
    </source>
</evidence>
<dbReference type="GO" id="GO:0043138">
    <property type="term" value="F:3'-5' DNA helicase activity"/>
    <property type="evidence" value="ECO:0007669"/>
    <property type="project" value="UniProtKB-EC"/>
</dbReference>
<dbReference type="NCBIfam" id="NF008168">
    <property type="entry name" value="PRK10917.2-2"/>
    <property type="match status" value="1"/>
</dbReference>
<keyword evidence="10 15" id="KW-0234">DNA repair</keyword>
<dbReference type="AlphaFoldDB" id="A0A4P6YVX7"/>
<gene>
    <name evidence="18" type="primary">recG</name>
    <name evidence="18" type="ORF">EQG49_11490</name>
</gene>
<comment type="similarity">
    <text evidence="1 15">Belongs to the helicase family. RecG subfamily.</text>
</comment>
<feature type="domain" description="Helicase ATP-binding" evidence="16">
    <location>
        <begin position="269"/>
        <end position="431"/>
    </location>
</feature>
<dbReference type="SMART" id="SM00490">
    <property type="entry name" value="HELICc"/>
    <property type="match status" value="1"/>
</dbReference>
<name>A0A4P6YVX7_9LACO</name>
<dbReference type="SUPFAM" id="SSF50249">
    <property type="entry name" value="Nucleic acid-binding proteins"/>
    <property type="match status" value="1"/>
</dbReference>